<dbReference type="GO" id="GO:0005829">
    <property type="term" value="C:cytosol"/>
    <property type="evidence" value="ECO:0007669"/>
    <property type="project" value="TreeGrafter"/>
</dbReference>
<sequence length="227" mass="26516">MKKIVVFVQARMGSNRLPAKIIKKVNGKELLIHQVERIKKAKTVNEVVVITTTNSEDDEIFKLCNDHSINCYRGSELDLLDRHYKAAKKFSADFVVKIGSDSPLTDSDVIDDVLNLWINNPEKYDYVSNYHPPTFPDGLDVEGCPIEILEIAWENATKDHEREHTFPYIWDNPNKFRIGNIVNKHGNMFTSHRWTIDYLEDYSFLKNVFENFKDNPDFKMQDILEYL</sequence>
<reference evidence="1" key="1">
    <citation type="submission" date="2018-05" db="EMBL/GenBank/DDBJ databases">
        <authorList>
            <person name="Lanie J.A."/>
            <person name="Ng W.-L."/>
            <person name="Kazmierczak K.M."/>
            <person name="Andrzejewski T.M."/>
            <person name="Davidsen T.M."/>
            <person name="Wayne K.J."/>
            <person name="Tettelin H."/>
            <person name="Glass J.I."/>
            <person name="Rusch D."/>
            <person name="Podicherti R."/>
            <person name="Tsui H.-C.T."/>
            <person name="Winkler M.E."/>
        </authorList>
    </citation>
    <scope>NUCLEOTIDE SEQUENCE</scope>
</reference>
<dbReference type="Gene3D" id="3.90.550.10">
    <property type="entry name" value="Spore Coat Polysaccharide Biosynthesis Protein SpsA, Chain A"/>
    <property type="match status" value="1"/>
</dbReference>
<feature type="non-terminal residue" evidence="1">
    <location>
        <position position="227"/>
    </location>
</feature>
<dbReference type="AlphaFoldDB" id="A0A382YDB3"/>
<evidence type="ECO:0000313" key="1">
    <source>
        <dbReference type="EMBL" id="SVD81070.1"/>
    </source>
</evidence>
<dbReference type="PANTHER" id="PTHR42866:SF1">
    <property type="entry name" value="SPORE COAT POLYSACCHARIDE BIOSYNTHESIS PROTEIN SPSF"/>
    <property type="match status" value="1"/>
</dbReference>
<name>A0A382YDB3_9ZZZZ</name>
<dbReference type="CDD" id="cd02518">
    <property type="entry name" value="GT2_SpsF"/>
    <property type="match status" value="1"/>
</dbReference>
<evidence type="ECO:0008006" key="2">
    <source>
        <dbReference type="Google" id="ProtNLM"/>
    </source>
</evidence>
<dbReference type="SUPFAM" id="SSF53448">
    <property type="entry name" value="Nucleotide-diphospho-sugar transferases"/>
    <property type="match status" value="1"/>
</dbReference>
<protein>
    <recommendedName>
        <fullName evidence="2">Acylneuraminate cytidylyltransferase</fullName>
    </recommendedName>
</protein>
<dbReference type="Pfam" id="PF02348">
    <property type="entry name" value="CTP_transf_3"/>
    <property type="match status" value="1"/>
</dbReference>
<organism evidence="1">
    <name type="scientific">marine metagenome</name>
    <dbReference type="NCBI Taxonomy" id="408172"/>
    <lineage>
        <taxon>unclassified sequences</taxon>
        <taxon>metagenomes</taxon>
        <taxon>ecological metagenomes</taxon>
    </lineage>
</organism>
<proteinExistence type="predicted"/>
<dbReference type="EMBL" id="UINC01174777">
    <property type="protein sequence ID" value="SVD81070.1"/>
    <property type="molecule type" value="Genomic_DNA"/>
</dbReference>
<gene>
    <name evidence="1" type="ORF">METZ01_LOCUS433924</name>
</gene>
<accession>A0A382YDB3</accession>
<dbReference type="PANTHER" id="PTHR42866">
    <property type="entry name" value="3-DEOXY-MANNO-OCTULOSONATE CYTIDYLYLTRANSFERASE"/>
    <property type="match status" value="1"/>
</dbReference>
<dbReference type="InterPro" id="IPR029044">
    <property type="entry name" value="Nucleotide-diphossugar_trans"/>
</dbReference>
<dbReference type="InterPro" id="IPR003329">
    <property type="entry name" value="Cytidylyl_trans"/>
</dbReference>